<dbReference type="EMBL" id="RCMK01000353">
    <property type="protein sequence ID" value="KAG2934357.1"/>
    <property type="molecule type" value="Genomic_DNA"/>
</dbReference>
<evidence type="ECO:0000313" key="2">
    <source>
        <dbReference type="Proteomes" id="UP000736787"/>
    </source>
</evidence>
<dbReference type="Proteomes" id="UP000736787">
    <property type="component" value="Unassembled WGS sequence"/>
</dbReference>
<dbReference type="AlphaFoldDB" id="A0A8T1D644"/>
<proteinExistence type="predicted"/>
<protein>
    <submittedName>
        <fullName evidence="1">Uncharacterized protein</fullName>
    </submittedName>
</protein>
<organism evidence="1 2">
    <name type="scientific">Phytophthora cactorum</name>
    <dbReference type="NCBI Taxonomy" id="29920"/>
    <lineage>
        <taxon>Eukaryota</taxon>
        <taxon>Sar</taxon>
        <taxon>Stramenopiles</taxon>
        <taxon>Oomycota</taxon>
        <taxon>Peronosporomycetes</taxon>
        <taxon>Peronosporales</taxon>
        <taxon>Peronosporaceae</taxon>
        <taxon>Phytophthora</taxon>
    </lineage>
</organism>
<evidence type="ECO:0000313" key="1">
    <source>
        <dbReference type="EMBL" id="KAG2934357.1"/>
    </source>
</evidence>
<name>A0A8T1D644_9STRA</name>
<accession>A0A8T1D644</accession>
<sequence length="39" mass="4296">MEAELQSRRVDETGDEVAHIQALDAAEEHTSSKRTIPSS</sequence>
<comment type="caution">
    <text evidence="1">The sequence shown here is derived from an EMBL/GenBank/DDBJ whole genome shotgun (WGS) entry which is preliminary data.</text>
</comment>
<reference evidence="1" key="1">
    <citation type="submission" date="2018-10" db="EMBL/GenBank/DDBJ databases">
        <title>Effector identification in a new, highly contiguous assembly of the strawberry crown rot pathogen Phytophthora cactorum.</title>
        <authorList>
            <person name="Armitage A.D."/>
            <person name="Nellist C.F."/>
            <person name="Bates H."/>
            <person name="Vickerstaff R.J."/>
            <person name="Harrison R.J."/>
        </authorList>
    </citation>
    <scope>NUCLEOTIDE SEQUENCE</scope>
    <source>
        <strain evidence="1">4040</strain>
    </source>
</reference>
<gene>
    <name evidence="1" type="ORF">PC117_g12663</name>
</gene>